<evidence type="ECO:0000256" key="5">
    <source>
        <dbReference type="ARBA" id="ARBA00022989"/>
    </source>
</evidence>
<protein>
    <recommendedName>
        <fullName evidence="11">EamA domain-containing protein</fullName>
    </recommendedName>
</protein>
<keyword evidence="5 8" id="KW-1133">Transmembrane helix</keyword>
<sequence length="400" mass="44147">MGNDLGLCDKIGNKLSELGKWKVWQNVILGQVLALLLCAINTLSHLINSSAMLVLPTGQSFPHYMLLFVIYTSWLAFRKGDRGLISILKARGWRYILLCLIDVQANTLMNTAHQFTTLSSIQLLGCVAIPVALALSCLVLGVRYRMVHILAISVCLMGIGCLVWANTTDTSFTGKNQLVGDMLCLGGAVLFAIVTVLQELAVKKTDVVEFLGLLGLFGSIVSGLQMVILEKQELLTDSWKQYINILTTFSISQFVFCILSCIFLQNMGTTALHLSLLSGNFYTLVTGTVLLNYKCHALYFLSYLLTMIGVYIYVIKPTPFAAQYLPSDSQRTRNISSRPECQIREHHMSLSPDHNGHMLSTFGTINSMDTLPITISTNTTFTSFYGSHDVLNNKLSTSTA</sequence>
<feature type="transmembrane region" description="Helical" evidence="8">
    <location>
        <begin position="241"/>
        <end position="264"/>
    </location>
</feature>
<dbReference type="InterPro" id="IPR052221">
    <property type="entry name" value="SLC35F_Transporter"/>
</dbReference>
<evidence type="ECO:0000256" key="7">
    <source>
        <dbReference type="ARBA" id="ARBA00037727"/>
    </source>
</evidence>
<evidence type="ECO:0008006" key="11">
    <source>
        <dbReference type="Google" id="ProtNLM"/>
    </source>
</evidence>
<dbReference type="GO" id="GO:0022857">
    <property type="term" value="F:transmembrane transporter activity"/>
    <property type="evidence" value="ECO:0007669"/>
    <property type="project" value="InterPro"/>
</dbReference>
<evidence type="ECO:0000313" key="9">
    <source>
        <dbReference type="EMBL" id="KAB0801912.1"/>
    </source>
</evidence>
<dbReference type="EMBL" id="VVIM01000002">
    <property type="protein sequence ID" value="KAB0801912.1"/>
    <property type="molecule type" value="Genomic_DNA"/>
</dbReference>
<feature type="transmembrane region" description="Helical" evidence="8">
    <location>
        <begin position="149"/>
        <end position="166"/>
    </location>
</feature>
<proteinExistence type="inferred from homology"/>
<evidence type="ECO:0000256" key="8">
    <source>
        <dbReference type="SAM" id="Phobius"/>
    </source>
</evidence>
<keyword evidence="10" id="KW-1185">Reference proteome</keyword>
<reference evidence="9 10" key="1">
    <citation type="journal article" date="2018" name="Elife">
        <title>Firefly genomes illuminate parallel origins of bioluminescence in beetles.</title>
        <authorList>
            <person name="Fallon T.R."/>
            <person name="Lower S.E."/>
            <person name="Chang C.H."/>
            <person name="Bessho-Uehara M."/>
            <person name="Martin G.J."/>
            <person name="Bewick A.J."/>
            <person name="Behringer M."/>
            <person name="Debat H.J."/>
            <person name="Wong I."/>
            <person name="Day J.C."/>
            <person name="Suvorov A."/>
            <person name="Silva C.J."/>
            <person name="Stanger-Hall K.F."/>
            <person name="Hall D.W."/>
            <person name="Schmitz R.J."/>
            <person name="Nelson D.R."/>
            <person name="Lewis S.M."/>
            <person name="Shigenobu S."/>
            <person name="Bybee S.M."/>
            <person name="Larracuente A.M."/>
            <person name="Oba Y."/>
            <person name="Weng J.K."/>
        </authorList>
    </citation>
    <scope>NUCLEOTIDE SEQUENCE [LARGE SCALE GENOMIC DNA]</scope>
    <source>
        <strain evidence="9">1611_PpyrPB1</strain>
        <tissue evidence="9">Whole body</tissue>
    </source>
</reference>
<dbReference type="GO" id="GO:0016020">
    <property type="term" value="C:membrane"/>
    <property type="evidence" value="ECO:0007669"/>
    <property type="project" value="UniProtKB-SubCell"/>
</dbReference>
<feature type="transmembrane region" description="Helical" evidence="8">
    <location>
        <begin position="23"/>
        <end position="43"/>
    </location>
</feature>
<comment type="function">
    <text evidence="7">Putative solute transporter.</text>
</comment>
<feature type="transmembrane region" description="Helical" evidence="8">
    <location>
        <begin position="297"/>
        <end position="315"/>
    </location>
</feature>
<feature type="transmembrane region" description="Helical" evidence="8">
    <location>
        <begin position="271"/>
        <end position="291"/>
    </location>
</feature>
<comment type="caution">
    <text evidence="9">The sequence shown here is derived from an EMBL/GenBank/DDBJ whole genome shotgun (WGS) entry which is preliminary data.</text>
</comment>
<feature type="transmembrane region" description="Helical" evidence="8">
    <location>
        <begin position="210"/>
        <end position="229"/>
    </location>
</feature>
<evidence type="ECO:0000256" key="3">
    <source>
        <dbReference type="ARBA" id="ARBA00022448"/>
    </source>
</evidence>
<organism evidence="9 10">
    <name type="scientific">Photinus pyralis</name>
    <name type="common">Common eastern firefly</name>
    <name type="synonym">Lampyris pyralis</name>
    <dbReference type="NCBI Taxonomy" id="7054"/>
    <lineage>
        <taxon>Eukaryota</taxon>
        <taxon>Metazoa</taxon>
        <taxon>Ecdysozoa</taxon>
        <taxon>Arthropoda</taxon>
        <taxon>Hexapoda</taxon>
        <taxon>Insecta</taxon>
        <taxon>Pterygota</taxon>
        <taxon>Neoptera</taxon>
        <taxon>Endopterygota</taxon>
        <taxon>Coleoptera</taxon>
        <taxon>Polyphaga</taxon>
        <taxon>Elateriformia</taxon>
        <taxon>Elateroidea</taxon>
        <taxon>Lampyridae</taxon>
        <taxon>Lampyrinae</taxon>
        <taxon>Photinus</taxon>
    </lineage>
</organism>
<dbReference type="Pfam" id="PF06027">
    <property type="entry name" value="SLC35F"/>
    <property type="match status" value="1"/>
</dbReference>
<comment type="subcellular location">
    <subcellularLocation>
        <location evidence="1">Membrane</location>
        <topology evidence="1">Multi-pass membrane protein</topology>
    </subcellularLocation>
</comment>
<comment type="similarity">
    <text evidence="2">Belongs to the SLC35F solute transporter family.</text>
</comment>
<keyword evidence="4 8" id="KW-0812">Transmembrane</keyword>
<dbReference type="PANTHER" id="PTHR14233:SF4">
    <property type="entry name" value="SOLUTE CARRIER FAMILY 35 MEMBER F2"/>
    <property type="match status" value="1"/>
</dbReference>
<feature type="transmembrane region" description="Helical" evidence="8">
    <location>
        <begin position="121"/>
        <end position="142"/>
    </location>
</feature>
<accession>A0A5N4AX21</accession>
<keyword evidence="3" id="KW-0813">Transport</keyword>
<dbReference type="InParanoid" id="A0A5N4AX21"/>
<evidence type="ECO:0000256" key="1">
    <source>
        <dbReference type="ARBA" id="ARBA00004141"/>
    </source>
</evidence>
<evidence type="ECO:0000313" key="10">
    <source>
        <dbReference type="Proteomes" id="UP000327044"/>
    </source>
</evidence>
<evidence type="ECO:0000256" key="6">
    <source>
        <dbReference type="ARBA" id="ARBA00023136"/>
    </source>
</evidence>
<dbReference type="OrthoDB" id="429955at2759"/>
<keyword evidence="6 8" id="KW-0472">Membrane</keyword>
<feature type="transmembrane region" description="Helical" evidence="8">
    <location>
        <begin position="63"/>
        <end position="80"/>
    </location>
</feature>
<dbReference type="AlphaFoldDB" id="A0A5N4AX21"/>
<evidence type="ECO:0000256" key="4">
    <source>
        <dbReference type="ARBA" id="ARBA00022692"/>
    </source>
</evidence>
<dbReference type="PANTHER" id="PTHR14233">
    <property type="entry name" value="DUF914-RELATED"/>
    <property type="match status" value="1"/>
</dbReference>
<name>A0A5N4AX21_PHOPY</name>
<evidence type="ECO:0000256" key="2">
    <source>
        <dbReference type="ARBA" id="ARBA00007863"/>
    </source>
</evidence>
<dbReference type="InterPro" id="IPR009262">
    <property type="entry name" value="SLC35_F1/F2/F6"/>
</dbReference>
<feature type="transmembrane region" description="Helical" evidence="8">
    <location>
        <begin position="178"/>
        <end position="198"/>
    </location>
</feature>
<gene>
    <name evidence="9" type="ORF">PPYR_04098</name>
</gene>
<dbReference type="Proteomes" id="UP000327044">
    <property type="component" value="Unassembled WGS sequence"/>
</dbReference>